<reference evidence="2" key="2">
    <citation type="journal article" date="2024" name="Plant">
        <title>Genomic evolution and insights into agronomic trait innovations of Sesamum species.</title>
        <authorList>
            <person name="Miao H."/>
            <person name="Wang L."/>
            <person name="Qu L."/>
            <person name="Liu H."/>
            <person name="Sun Y."/>
            <person name="Le M."/>
            <person name="Wang Q."/>
            <person name="Wei S."/>
            <person name="Zheng Y."/>
            <person name="Lin W."/>
            <person name="Duan Y."/>
            <person name="Cao H."/>
            <person name="Xiong S."/>
            <person name="Wang X."/>
            <person name="Wei L."/>
            <person name="Li C."/>
            <person name="Ma Q."/>
            <person name="Ju M."/>
            <person name="Zhao R."/>
            <person name="Li G."/>
            <person name="Mu C."/>
            <person name="Tian Q."/>
            <person name="Mei H."/>
            <person name="Zhang T."/>
            <person name="Gao T."/>
            <person name="Zhang H."/>
        </authorList>
    </citation>
    <scope>NUCLEOTIDE SEQUENCE</scope>
    <source>
        <strain evidence="2">G02</strain>
    </source>
</reference>
<dbReference type="PANTHER" id="PTHR31807">
    <property type="entry name" value="AUGMIN FAMILY MEMBER"/>
    <property type="match status" value="1"/>
</dbReference>
<gene>
    <name evidence="2" type="ORF">Sradi_2062200</name>
</gene>
<evidence type="ECO:0000313" key="2">
    <source>
        <dbReference type="EMBL" id="KAL0404214.1"/>
    </source>
</evidence>
<dbReference type="GO" id="GO:0005880">
    <property type="term" value="C:nuclear microtubule"/>
    <property type="evidence" value="ECO:0007669"/>
    <property type="project" value="TreeGrafter"/>
</dbReference>
<dbReference type="GO" id="GO:0005737">
    <property type="term" value="C:cytoplasm"/>
    <property type="evidence" value="ECO:0007669"/>
    <property type="project" value="TreeGrafter"/>
</dbReference>
<protein>
    <submittedName>
        <fullName evidence="2">AUGMIN subunit</fullName>
    </submittedName>
</protein>
<dbReference type="GO" id="GO:0051225">
    <property type="term" value="P:spindle assembly"/>
    <property type="evidence" value="ECO:0007669"/>
    <property type="project" value="TreeGrafter"/>
</dbReference>
<proteinExistence type="inferred from homology"/>
<dbReference type="AlphaFoldDB" id="A0AAW2THV4"/>
<organism evidence="2">
    <name type="scientific">Sesamum radiatum</name>
    <name type="common">Black benniseed</name>
    <dbReference type="NCBI Taxonomy" id="300843"/>
    <lineage>
        <taxon>Eukaryota</taxon>
        <taxon>Viridiplantae</taxon>
        <taxon>Streptophyta</taxon>
        <taxon>Embryophyta</taxon>
        <taxon>Tracheophyta</taxon>
        <taxon>Spermatophyta</taxon>
        <taxon>Magnoliopsida</taxon>
        <taxon>eudicotyledons</taxon>
        <taxon>Gunneridae</taxon>
        <taxon>Pentapetalae</taxon>
        <taxon>asterids</taxon>
        <taxon>lamiids</taxon>
        <taxon>Lamiales</taxon>
        <taxon>Pedaliaceae</taxon>
        <taxon>Sesamum</taxon>
    </lineage>
</organism>
<comment type="similarity">
    <text evidence="1">Belongs to the QWRF family.</text>
</comment>
<sequence>MLKIFLIQIQPPQLTFLDEWASVERDHTNSLTWTIQDLQASTLRIPAAGGARADTKTVKAALCSAVDVMQALGSSLSSILPQVEGMNYLVSELANLAVLERAMLDECESILGSTAALQVILQS</sequence>
<dbReference type="InterPro" id="IPR007573">
    <property type="entry name" value="QWRF"/>
</dbReference>
<accession>A0AAW2THV4</accession>
<dbReference type="PANTHER" id="PTHR31807:SF37">
    <property type="entry name" value="HAUS AUGMIN-LIKE COMPLEX SUBUNIT 8"/>
    <property type="match status" value="1"/>
</dbReference>
<dbReference type="EMBL" id="JACGWJ010000008">
    <property type="protein sequence ID" value="KAL0404214.1"/>
    <property type="molecule type" value="Genomic_DNA"/>
</dbReference>
<evidence type="ECO:0000256" key="1">
    <source>
        <dbReference type="ARBA" id="ARBA00010016"/>
    </source>
</evidence>
<name>A0AAW2THV4_SESRA</name>
<dbReference type="GO" id="GO:0008017">
    <property type="term" value="F:microtubule binding"/>
    <property type="evidence" value="ECO:0007669"/>
    <property type="project" value="TreeGrafter"/>
</dbReference>
<dbReference type="Pfam" id="PF04484">
    <property type="entry name" value="QWRF"/>
    <property type="match status" value="1"/>
</dbReference>
<reference evidence="2" key="1">
    <citation type="submission" date="2020-06" db="EMBL/GenBank/DDBJ databases">
        <authorList>
            <person name="Li T."/>
            <person name="Hu X."/>
            <person name="Zhang T."/>
            <person name="Song X."/>
            <person name="Zhang H."/>
            <person name="Dai N."/>
            <person name="Sheng W."/>
            <person name="Hou X."/>
            <person name="Wei L."/>
        </authorList>
    </citation>
    <scope>NUCLEOTIDE SEQUENCE</scope>
    <source>
        <strain evidence="2">G02</strain>
        <tissue evidence="2">Leaf</tissue>
    </source>
</reference>
<comment type="caution">
    <text evidence="2">The sequence shown here is derived from an EMBL/GenBank/DDBJ whole genome shotgun (WGS) entry which is preliminary data.</text>
</comment>